<protein>
    <submittedName>
        <fullName evidence="4">Uncharacterized protein</fullName>
    </submittedName>
</protein>
<organism evidence="4 5">
    <name type="scientific">Peteryoungia aggregata LMG 23059</name>
    <dbReference type="NCBI Taxonomy" id="1368425"/>
    <lineage>
        <taxon>Bacteria</taxon>
        <taxon>Pseudomonadati</taxon>
        <taxon>Pseudomonadota</taxon>
        <taxon>Alphaproteobacteria</taxon>
        <taxon>Hyphomicrobiales</taxon>
        <taxon>Rhizobiaceae</taxon>
        <taxon>Peteryoungia</taxon>
    </lineage>
</organism>
<accession>A0ABU0GAS2</accession>
<dbReference type="InterPro" id="IPR058788">
    <property type="entry name" value="ApnL_N"/>
</dbReference>
<evidence type="ECO:0000259" key="1">
    <source>
        <dbReference type="Pfam" id="PF25837"/>
    </source>
</evidence>
<dbReference type="Proteomes" id="UP001238496">
    <property type="component" value="Unassembled WGS sequence"/>
</dbReference>
<evidence type="ECO:0000259" key="2">
    <source>
        <dbReference type="Pfam" id="PF25838"/>
    </source>
</evidence>
<feature type="domain" description="D-apionate lactonase N-terminal" evidence="1">
    <location>
        <begin position="2"/>
        <end position="216"/>
    </location>
</feature>
<comment type="caution">
    <text evidence="4">The sequence shown here is derived from an EMBL/GenBank/DDBJ whole genome shotgun (WGS) entry which is preliminary data.</text>
</comment>
<sequence>MQVLRAGLLSAHLIGGGLREIAFDGIEVLRAIAFVVRDRDWGTYSPAIADLTIKQGEGETTVSYRAVCEGPDANTLSIRAVITLSSKGSLTFKAQAETPTGFENNRCGFCVLHPIVGVAGAPVTVEHVDGSIQYAVFPDRIEPWQPFQEIRALTHSVMPGIDAECRMEGDMFEMEDQRNWSDASYKTYVRPLALPWPYQIATGETVSQAVTLTVTDRRAGRPQAGSHDARPVHLTWGEDLRPLPQIGLVVTPEEAGAVRSALASHGAFGAKGLLLHFDPAAGHGPSDIEAFAALAALFSGTITLEIALPCKGPLAGELGAIAKLVADAGLRLDAVMVSPAVDRQSTPPGSQWPDCPPLEEVYAAARAAFPGIRLGGGMLSYFTEINRKRVPAGPLDFVSHATNPIVHAADDLSVMQTLEALPFIWTSLRAIYGQKPYRVGPSTLAMRQNPYGSRTMDNPNGERTAMANRDPRHNGLFGAAFAAGSAAAFVGAGLEQLTLSALTGPFGLFAGPQEPVPEGMVRPIGRCIELLACMAGWQARAVKSGSSRDILAFGASCDDGRRALVLVNVTRSPLEVDLQALGIGSGASIVLLDETTMIAAASNGLEARSMSEQPFALMPYAVARIVWEVA</sequence>
<dbReference type="Pfam" id="PF25837">
    <property type="entry name" value="Apionate_lact_N"/>
    <property type="match status" value="1"/>
</dbReference>
<dbReference type="InterPro" id="IPR058789">
    <property type="entry name" value="ApnL_C"/>
</dbReference>
<reference evidence="4 5" key="1">
    <citation type="submission" date="2023-07" db="EMBL/GenBank/DDBJ databases">
        <title>Genomic Encyclopedia of Type Strains, Phase IV (KMG-IV): sequencing the most valuable type-strain genomes for metagenomic binning, comparative biology and taxonomic classification.</title>
        <authorList>
            <person name="Goeker M."/>
        </authorList>
    </citation>
    <scope>NUCLEOTIDE SEQUENCE [LARGE SCALE GENOMIC DNA]</scope>
    <source>
        <strain evidence="4 5">DSM 1111</strain>
    </source>
</reference>
<gene>
    <name evidence="4" type="ORF">J2045_003498</name>
</gene>
<proteinExistence type="predicted"/>
<feature type="domain" description="D-apionate lactonase TIM barrel" evidence="2">
    <location>
        <begin position="246"/>
        <end position="536"/>
    </location>
</feature>
<name>A0ABU0GAS2_9HYPH</name>
<evidence type="ECO:0000313" key="5">
    <source>
        <dbReference type="Proteomes" id="UP001238496"/>
    </source>
</evidence>
<dbReference type="InterPro" id="IPR058787">
    <property type="entry name" value="ApnL_M"/>
</dbReference>
<dbReference type="EMBL" id="JAUSUW010000010">
    <property type="protein sequence ID" value="MDQ0422450.1"/>
    <property type="molecule type" value="Genomic_DNA"/>
</dbReference>
<keyword evidence="5" id="KW-1185">Reference proteome</keyword>
<dbReference type="Pfam" id="PF25839">
    <property type="entry name" value="Apionate_lact_C"/>
    <property type="match status" value="1"/>
</dbReference>
<evidence type="ECO:0000259" key="3">
    <source>
        <dbReference type="Pfam" id="PF25839"/>
    </source>
</evidence>
<feature type="domain" description="D-apionate lactonase C-terminal" evidence="3">
    <location>
        <begin position="549"/>
        <end position="625"/>
    </location>
</feature>
<dbReference type="Pfam" id="PF25838">
    <property type="entry name" value="Apionate_lact_M"/>
    <property type="match status" value="1"/>
</dbReference>
<evidence type="ECO:0000313" key="4">
    <source>
        <dbReference type="EMBL" id="MDQ0422450.1"/>
    </source>
</evidence>